<comment type="caution">
    <text evidence="1">The sequence shown here is derived from an EMBL/GenBank/DDBJ whole genome shotgun (WGS) entry which is preliminary data.</text>
</comment>
<sequence length="197" mass="22599">MYSGGSCWFYMRFRFMTTLTMLLDKETKLRSTMVIMYFARRSPRFFTSRMDGKLICGFHGKLNLPSKYDKIIETRRIFTFHPISVLHLSIPDLSPNPNEGLVSAGLVTHIGFQSDFSTCIPLSETSAVSLQWKQTKIVVVYKKNLTVSFKNTSIIANRRIIICSMKKGYLKIIGFLITNQPALISSKFYMPLPSKEK</sequence>
<dbReference type="AlphaFoldDB" id="A0AAN9LP09"/>
<dbReference type="Proteomes" id="UP001367508">
    <property type="component" value="Unassembled WGS sequence"/>
</dbReference>
<organism evidence="1 2">
    <name type="scientific">Canavalia gladiata</name>
    <name type="common">Sword bean</name>
    <name type="synonym">Dolichos gladiatus</name>
    <dbReference type="NCBI Taxonomy" id="3824"/>
    <lineage>
        <taxon>Eukaryota</taxon>
        <taxon>Viridiplantae</taxon>
        <taxon>Streptophyta</taxon>
        <taxon>Embryophyta</taxon>
        <taxon>Tracheophyta</taxon>
        <taxon>Spermatophyta</taxon>
        <taxon>Magnoliopsida</taxon>
        <taxon>eudicotyledons</taxon>
        <taxon>Gunneridae</taxon>
        <taxon>Pentapetalae</taxon>
        <taxon>rosids</taxon>
        <taxon>fabids</taxon>
        <taxon>Fabales</taxon>
        <taxon>Fabaceae</taxon>
        <taxon>Papilionoideae</taxon>
        <taxon>50 kb inversion clade</taxon>
        <taxon>NPAAA clade</taxon>
        <taxon>indigoferoid/millettioid clade</taxon>
        <taxon>Phaseoleae</taxon>
        <taxon>Canavalia</taxon>
    </lineage>
</organism>
<keyword evidence="2" id="KW-1185">Reference proteome</keyword>
<evidence type="ECO:0000313" key="2">
    <source>
        <dbReference type="Proteomes" id="UP001367508"/>
    </source>
</evidence>
<name>A0AAN9LP09_CANGL</name>
<protein>
    <submittedName>
        <fullName evidence="1">Uncharacterized protein</fullName>
    </submittedName>
</protein>
<reference evidence="1 2" key="1">
    <citation type="submission" date="2024-01" db="EMBL/GenBank/DDBJ databases">
        <title>The genomes of 5 underutilized Papilionoideae crops provide insights into root nodulation and disease resistanc.</title>
        <authorList>
            <person name="Jiang F."/>
        </authorList>
    </citation>
    <scope>NUCLEOTIDE SEQUENCE [LARGE SCALE GENOMIC DNA]</scope>
    <source>
        <strain evidence="1">LVBAO_FW01</strain>
        <tissue evidence="1">Leaves</tissue>
    </source>
</reference>
<evidence type="ECO:0000313" key="1">
    <source>
        <dbReference type="EMBL" id="KAK7339421.1"/>
    </source>
</evidence>
<gene>
    <name evidence="1" type="ORF">VNO77_20086</name>
</gene>
<dbReference type="EMBL" id="JAYMYQ010000004">
    <property type="protein sequence ID" value="KAK7339421.1"/>
    <property type="molecule type" value="Genomic_DNA"/>
</dbReference>
<accession>A0AAN9LP09</accession>
<proteinExistence type="predicted"/>